<reference evidence="1" key="2">
    <citation type="submission" date="2020-09" db="EMBL/GenBank/DDBJ databases">
        <authorList>
            <person name="Sun Q."/>
            <person name="Ohkuma M."/>
        </authorList>
    </citation>
    <scope>NUCLEOTIDE SEQUENCE</scope>
    <source>
        <strain evidence="1">JCM 3086</strain>
    </source>
</reference>
<proteinExistence type="predicted"/>
<gene>
    <name evidence="1" type="ORF">GCM10010121_067610</name>
</gene>
<name>A0A917L7U7_9ACTN</name>
<protein>
    <submittedName>
        <fullName evidence="1">Uncharacterized protein</fullName>
    </submittedName>
</protein>
<evidence type="ECO:0000313" key="1">
    <source>
        <dbReference type="EMBL" id="GGJ46739.1"/>
    </source>
</evidence>
<dbReference type="EMBL" id="BMQA01000032">
    <property type="protein sequence ID" value="GGJ46739.1"/>
    <property type="molecule type" value="Genomic_DNA"/>
</dbReference>
<organism evidence="1 2">
    <name type="scientific">Streptomyces brasiliensis</name>
    <dbReference type="NCBI Taxonomy" id="1954"/>
    <lineage>
        <taxon>Bacteria</taxon>
        <taxon>Bacillati</taxon>
        <taxon>Actinomycetota</taxon>
        <taxon>Actinomycetes</taxon>
        <taxon>Kitasatosporales</taxon>
        <taxon>Streptomycetaceae</taxon>
        <taxon>Streptomyces</taxon>
    </lineage>
</organism>
<dbReference type="AlphaFoldDB" id="A0A917L7U7"/>
<accession>A0A917L7U7</accession>
<evidence type="ECO:0000313" key="2">
    <source>
        <dbReference type="Proteomes" id="UP000657574"/>
    </source>
</evidence>
<sequence length="124" mass="13837">MGTLKLKSYDHAKRACGARLHRFEPCPPDCTTHKGYKRGCPKPCAKTCTRHASVCPERKEGGLAFTRPKTKKSRNAVPIPPVFIPFPADHKARQAAMRTAAGELWQEDHVVFPRPTSRSADDRT</sequence>
<dbReference type="Proteomes" id="UP000657574">
    <property type="component" value="Unassembled WGS sequence"/>
</dbReference>
<reference evidence="1" key="1">
    <citation type="journal article" date="2014" name="Int. J. Syst. Evol. Microbiol.">
        <title>Complete genome sequence of Corynebacterium casei LMG S-19264T (=DSM 44701T), isolated from a smear-ripened cheese.</title>
        <authorList>
            <consortium name="US DOE Joint Genome Institute (JGI-PGF)"/>
            <person name="Walter F."/>
            <person name="Albersmeier A."/>
            <person name="Kalinowski J."/>
            <person name="Ruckert C."/>
        </authorList>
    </citation>
    <scope>NUCLEOTIDE SEQUENCE</scope>
    <source>
        <strain evidence="1">JCM 3086</strain>
    </source>
</reference>
<keyword evidence="2" id="KW-1185">Reference proteome</keyword>
<comment type="caution">
    <text evidence="1">The sequence shown here is derived from an EMBL/GenBank/DDBJ whole genome shotgun (WGS) entry which is preliminary data.</text>
</comment>